<protein>
    <recommendedName>
        <fullName evidence="3">Arginyl-tRNA synthetase catalytic core domain-containing protein</fullName>
    </recommendedName>
</protein>
<dbReference type="InterPro" id="IPR035684">
    <property type="entry name" value="ArgRS_core"/>
</dbReference>
<dbReference type="GO" id="GO:0005739">
    <property type="term" value="C:mitochondrion"/>
    <property type="evidence" value="ECO:0007669"/>
    <property type="project" value="TreeGrafter"/>
</dbReference>
<dbReference type="GeneID" id="41955354"/>
<dbReference type="Proteomes" id="UP000515153">
    <property type="component" value="Unplaced"/>
</dbReference>
<evidence type="ECO:0000256" key="2">
    <source>
        <dbReference type="SAM" id="MobiDB-lite"/>
    </source>
</evidence>
<organism evidence="4 5">
    <name type="scientific">Pyricularia grisea</name>
    <name type="common">Crabgrass-specific blast fungus</name>
    <name type="synonym">Magnaporthe grisea</name>
    <dbReference type="NCBI Taxonomy" id="148305"/>
    <lineage>
        <taxon>Eukaryota</taxon>
        <taxon>Fungi</taxon>
        <taxon>Dikarya</taxon>
        <taxon>Ascomycota</taxon>
        <taxon>Pezizomycotina</taxon>
        <taxon>Sordariomycetes</taxon>
        <taxon>Sordariomycetidae</taxon>
        <taxon>Magnaporthales</taxon>
        <taxon>Pyriculariaceae</taxon>
        <taxon>Pyricularia</taxon>
    </lineage>
</organism>
<reference evidence="5" key="2">
    <citation type="submission" date="2019-10" db="EMBL/GenBank/DDBJ databases">
        <authorList>
            <consortium name="NCBI Genome Project"/>
        </authorList>
    </citation>
    <scope>NUCLEOTIDE SEQUENCE</scope>
    <source>
        <strain evidence="5">NI907</strain>
    </source>
</reference>
<dbReference type="InterPro" id="IPR001278">
    <property type="entry name" value="Arg-tRNA-ligase"/>
</dbReference>
<name>A0A6P8BK26_PYRGI</name>
<reference evidence="5" key="3">
    <citation type="submission" date="2025-08" db="UniProtKB">
        <authorList>
            <consortium name="RefSeq"/>
        </authorList>
    </citation>
    <scope>IDENTIFICATION</scope>
    <source>
        <strain evidence="5">NI907</strain>
    </source>
</reference>
<keyword evidence="1" id="KW-0030">Aminoacyl-tRNA synthetase</keyword>
<proteinExistence type="inferred from homology"/>
<feature type="domain" description="Arginyl-tRNA synthetase catalytic core" evidence="3">
    <location>
        <begin position="5"/>
        <end position="92"/>
    </location>
</feature>
<comment type="similarity">
    <text evidence="1">Belongs to the class-I aminoacyl-tRNA synthetase family.</text>
</comment>
<dbReference type="GO" id="GO:0032543">
    <property type="term" value="P:mitochondrial translation"/>
    <property type="evidence" value="ECO:0007669"/>
    <property type="project" value="TreeGrafter"/>
</dbReference>
<keyword evidence="1" id="KW-0436">Ligase</keyword>
<dbReference type="KEGG" id="pgri:PgNI_00359"/>
<sequence>MSYGRQKVLVEFSSPNIVKEFHAGHLLSTIIGAYISNLYETMGWDVVKINYLGDWGKQFGLLAVGVGRFGSEEELTLEPLKHLLDVYAAHQRAVQARAARQQKGPGRGQERLLPAPGGRRARGPWRCGVVLGISASRALMSTRASRSAGTSSSLVAMYPDVTATATAMRTCRLATICFRSLGAEQAEGREVVLAHAALYEGARRVLGNAMALFGFTPVDRIDCES</sequence>
<accession>A0A6P8BK26</accession>
<keyword evidence="4" id="KW-1185">Reference proteome</keyword>
<dbReference type="PRINTS" id="PR01038">
    <property type="entry name" value="TRNASYNTHARG"/>
</dbReference>
<dbReference type="RefSeq" id="XP_030987466.1">
    <property type="nucleotide sequence ID" value="XM_031120440.1"/>
</dbReference>
<gene>
    <name evidence="5" type="ORF">PgNI_00359</name>
</gene>
<evidence type="ECO:0000256" key="1">
    <source>
        <dbReference type="RuleBase" id="RU363038"/>
    </source>
</evidence>
<reference evidence="5" key="1">
    <citation type="journal article" date="2019" name="Mol. Biol. Evol.">
        <title>Blast fungal genomes show frequent chromosomal changes, gene gains and losses, and effector gene turnover.</title>
        <authorList>
            <person name="Gomez Luciano L.B."/>
            <person name="Jason Tsai I."/>
            <person name="Chuma I."/>
            <person name="Tosa Y."/>
            <person name="Chen Y.H."/>
            <person name="Li J.Y."/>
            <person name="Li M.Y."/>
            <person name="Jade Lu M.Y."/>
            <person name="Nakayashiki H."/>
            <person name="Li W.H."/>
        </authorList>
    </citation>
    <scope>NUCLEOTIDE SEQUENCE</scope>
    <source>
        <strain evidence="5">NI907</strain>
    </source>
</reference>
<dbReference type="GO" id="GO:0005524">
    <property type="term" value="F:ATP binding"/>
    <property type="evidence" value="ECO:0007669"/>
    <property type="project" value="UniProtKB-KW"/>
</dbReference>
<keyword evidence="1" id="KW-0648">Protein biosynthesis</keyword>
<dbReference type="InterPro" id="IPR014729">
    <property type="entry name" value="Rossmann-like_a/b/a_fold"/>
</dbReference>
<evidence type="ECO:0000313" key="4">
    <source>
        <dbReference type="Proteomes" id="UP000515153"/>
    </source>
</evidence>
<dbReference type="Pfam" id="PF00750">
    <property type="entry name" value="tRNA-synt_1d"/>
    <property type="match status" value="1"/>
</dbReference>
<keyword evidence="1" id="KW-0547">Nucleotide-binding</keyword>
<dbReference type="GO" id="GO:0004814">
    <property type="term" value="F:arginine-tRNA ligase activity"/>
    <property type="evidence" value="ECO:0007669"/>
    <property type="project" value="InterPro"/>
</dbReference>
<keyword evidence="1" id="KW-0067">ATP-binding</keyword>
<evidence type="ECO:0000259" key="3">
    <source>
        <dbReference type="Pfam" id="PF00750"/>
    </source>
</evidence>
<dbReference type="AlphaFoldDB" id="A0A6P8BK26"/>
<evidence type="ECO:0000313" key="5">
    <source>
        <dbReference type="RefSeq" id="XP_030987466.1"/>
    </source>
</evidence>
<dbReference type="PANTHER" id="PTHR11956">
    <property type="entry name" value="ARGINYL-TRNA SYNTHETASE"/>
    <property type="match status" value="1"/>
</dbReference>
<feature type="region of interest" description="Disordered" evidence="2">
    <location>
        <begin position="97"/>
        <end position="120"/>
    </location>
</feature>
<dbReference type="SUPFAM" id="SSF52374">
    <property type="entry name" value="Nucleotidylyl transferase"/>
    <property type="match status" value="1"/>
</dbReference>
<dbReference type="GO" id="GO:0006420">
    <property type="term" value="P:arginyl-tRNA aminoacylation"/>
    <property type="evidence" value="ECO:0007669"/>
    <property type="project" value="InterPro"/>
</dbReference>
<dbReference type="Gene3D" id="3.40.50.620">
    <property type="entry name" value="HUPs"/>
    <property type="match status" value="1"/>
</dbReference>
<dbReference type="PANTHER" id="PTHR11956:SF11">
    <property type="entry name" value="ARGININE--TRNA LIGASE, MITOCHONDRIAL-RELATED"/>
    <property type="match status" value="1"/>
</dbReference>